<proteinExistence type="predicted"/>
<feature type="non-terminal residue" evidence="2">
    <location>
        <position position="175"/>
    </location>
</feature>
<organism evidence="2">
    <name type="scientific">Tanacetum cinerariifolium</name>
    <name type="common">Dalmatian daisy</name>
    <name type="synonym">Chrysanthemum cinerariifolium</name>
    <dbReference type="NCBI Taxonomy" id="118510"/>
    <lineage>
        <taxon>Eukaryota</taxon>
        <taxon>Viridiplantae</taxon>
        <taxon>Streptophyta</taxon>
        <taxon>Embryophyta</taxon>
        <taxon>Tracheophyta</taxon>
        <taxon>Spermatophyta</taxon>
        <taxon>Magnoliopsida</taxon>
        <taxon>eudicotyledons</taxon>
        <taxon>Gunneridae</taxon>
        <taxon>Pentapetalae</taxon>
        <taxon>asterids</taxon>
        <taxon>campanulids</taxon>
        <taxon>Asterales</taxon>
        <taxon>Asteraceae</taxon>
        <taxon>Asteroideae</taxon>
        <taxon>Anthemideae</taxon>
        <taxon>Anthemidinae</taxon>
        <taxon>Tanacetum</taxon>
    </lineage>
</organism>
<evidence type="ECO:0000313" key="2">
    <source>
        <dbReference type="EMBL" id="GFD12692.1"/>
    </source>
</evidence>
<protein>
    <recommendedName>
        <fullName evidence="3">Synaptobrevin, longin-like domain protein</fullName>
    </recommendedName>
</protein>
<evidence type="ECO:0000256" key="1">
    <source>
        <dbReference type="SAM" id="MobiDB-lite"/>
    </source>
</evidence>
<name>A0A699TPM9_TANCI</name>
<dbReference type="EMBL" id="BKCJ011267330">
    <property type="protein sequence ID" value="GFD12692.1"/>
    <property type="molecule type" value="Genomic_DNA"/>
</dbReference>
<reference evidence="2" key="1">
    <citation type="journal article" date="2019" name="Sci. Rep.">
        <title>Draft genome of Tanacetum cinerariifolium, the natural source of mosquito coil.</title>
        <authorList>
            <person name="Yamashiro T."/>
            <person name="Shiraishi A."/>
            <person name="Satake H."/>
            <person name="Nakayama K."/>
        </authorList>
    </citation>
    <scope>NUCLEOTIDE SEQUENCE</scope>
</reference>
<accession>A0A699TPM9</accession>
<gene>
    <name evidence="2" type="ORF">Tci_884661</name>
</gene>
<feature type="region of interest" description="Disordered" evidence="1">
    <location>
        <begin position="97"/>
        <end position="127"/>
    </location>
</feature>
<comment type="caution">
    <text evidence="2">The sequence shown here is derived from an EMBL/GenBank/DDBJ whole genome shotgun (WGS) entry which is preliminary data.</text>
</comment>
<dbReference type="AlphaFoldDB" id="A0A699TPM9"/>
<evidence type="ECO:0008006" key="3">
    <source>
        <dbReference type="Google" id="ProtNLM"/>
    </source>
</evidence>
<sequence length="175" mass="19922">MASAIIYLATSQKFNFSRYILLSLVKNKEAGVPFFMFSRFVQLIINHQLGDMTHHKDIFATPSLTKKFFANIKRVCTGFFGEGNPLFANMLVQAPEEVEPEVPPTESQAEQNIPLPSPSHDPLPSDEDSLKLKELMDLCTNLSNKVLDLESKMIDIKSTYQERIQKTESRVERLE</sequence>